<dbReference type="EMBL" id="ABZS01000023">
    <property type="protein sequence ID" value="EEP61112.1"/>
    <property type="molecule type" value="Genomic_DNA"/>
</dbReference>
<dbReference type="PROSITE" id="PS52002">
    <property type="entry name" value="SM"/>
    <property type="match status" value="1"/>
</dbReference>
<dbReference type="SUPFAM" id="SSF50182">
    <property type="entry name" value="Sm-like ribonucleoproteins"/>
    <property type="match status" value="1"/>
</dbReference>
<protein>
    <recommendedName>
        <fullName evidence="3">RNA-binding protein Hfq</fullName>
    </recommendedName>
</protein>
<name>C4FIH8_9AQUI</name>
<evidence type="ECO:0000256" key="3">
    <source>
        <dbReference type="HAMAP-Rule" id="MF_00436"/>
    </source>
</evidence>
<comment type="function">
    <text evidence="3">RNA chaperone that binds small regulatory RNA (sRNAs) and mRNAs to facilitate mRNA translational regulation in response to envelope stress, environmental stress and changes in metabolite concentrations. Also binds with high specificity to tRNAs.</text>
</comment>
<dbReference type="RefSeq" id="WP_007545876.1">
    <property type="nucleotide sequence ID" value="NZ_ABZS01000023.1"/>
</dbReference>
<dbReference type="InterPro" id="IPR047575">
    <property type="entry name" value="Sm"/>
</dbReference>
<evidence type="ECO:0000313" key="5">
    <source>
        <dbReference type="EMBL" id="EEP61112.1"/>
    </source>
</evidence>
<dbReference type="GO" id="GO:0005829">
    <property type="term" value="C:cytosol"/>
    <property type="evidence" value="ECO:0007669"/>
    <property type="project" value="TreeGrafter"/>
</dbReference>
<dbReference type="GO" id="GO:0003723">
    <property type="term" value="F:RNA binding"/>
    <property type="evidence" value="ECO:0007669"/>
    <property type="project" value="UniProtKB-UniRule"/>
</dbReference>
<evidence type="ECO:0000313" key="6">
    <source>
        <dbReference type="Proteomes" id="UP000005540"/>
    </source>
</evidence>
<dbReference type="HAMAP" id="MF_00436">
    <property type="entry name" value="Hfq"/>
    <property type="match status" value="1"/>
</dbReference>
<dbReference type="CDD" id="cd01716">
    <property type="entry name" value="Hfq"/>
    <property type="match status" value="1"/>
</dbReference>
<dbReference type="InterPro" id="IPR005001">
    <property type="entry name" value="Hfq"/>
</dbReference>
<keyword evidence="2 3" id="KW-0346">Stress response</keyword>
<reference evidence="5 6" key="1">
    <citation type="submission" date="2009-04" db="EMBL/GenBank/DDBJ databases">
        <authorList>
            <person name="Reysenbach A.-L."/>
            <person name="Heidelberg J.F."/>
            <person name="Nelson W.C."/>
        </authorList>
    </citation>
    <scope>NUCLEOTIDE SEQUENCE [LARGE SCALE GENOMIC DNA]</scope>
    <source>
        <strain evidence="5 6">SS-5</strain>
    </source>
</reference>
<evidence type="ECO:0000256" key="2">
    <source>
        <dbReference type="ARBA" id="ARBA00023016"/>
    </source>
</evidence>
<dbReference type="OrthoDB" id="9799751at2"/>
<dbReference type="AlphaFoldDB" id="C4FIH8"/>
<comment type="subunit">
    <text evidence="3">Homohexamer.</text>
</comment>
<dbReference type="NCBIfam" id="NF001602">
    <property type="entry name" value="PRK00395.1"/>
    <property type="match status" value="1"/>
</dbReference>
<evidence type="ECO:0000256" key="1">
    <source>
        <dbReference type="ARBA" id="ARBA00022884"/>
    </source>
</evidence>
<dbReference type="NCBIfam" id="TIGR02383">
    <property type="entry name" value="Hfq"/>
    <property type="match status" value="1"/>
</dbReference>
<accession>C4FIH8</accession>
<organism evidence="5 6">
    <name type="scientific">Sulfurihydrogenibium yellowstonense SS-5</name>
    <dbReference type="NCBI Taxonomy" id="432331"/>
    <lineage>
        <taxon>Bacteria</taxon>
        <taxon>Pseudomonadati</taxon>
        <taxon>Aquificota</taxon>
        <taxon>Aquificia</taxon>
        <taxon>Aquificales</taxon>
        <taxon>Hydrogenothermaceae</taxon>
        <taxon>Sulfurihydrogenibium</taxon>
    </lineage>
</organism>
<dbReference type="GO" id="GO:0045974">
    <property type="term" value="P:regulation of translation, ncRNA-mediated"/>
    <property type="evidence" value="ECO:0007669"/>
    <property type="project" value="TreeGrafter"/>
</dbReference>
<dbReference type="GO" id="GO:0006355">
    <property type="term" value="P:regulation of DNA-templated transcription"/>
    <property type="evidence" value="ECO:0007669"/>
    <property type="project" value="InterPro"/>
</dbReference>
<dbReference type="PANTHER" id="PTHR34772:SF1">
    <property type="entry name" value="RNA-BINDING PROTEIN HFQ"/>
    <property type="match status" value="1"/>
</dbReference>
<keyword evidence="6" id="KW-1185">Reference proteome</keyword>
<dbReference type="Proteomes" id="UP000005540">
    <property type="component" value="Unassembled WGS sequence"/>
</dbReference>
<keyword evidence="1 3" id="KW-0694">RNA-binding</keyword>
<dbReference type="Pfam" id="PF17209">
    <property type="entry name" value="Hfq"/>
    <property type="match status" value="1"/>
</dbReference>
<comment type="caution">
    <text evidence="5">The sequence shown here is derived from an EMBL/GenBank/DDBJ whole genome shotgun (WGS) entry which is preliminary data.</text>
</comment>
<sequence>MAKEKKGRLQEKFLNTIRKEKVRCDVYLVNGVKLEGKIKYFDNFVILLKEGPRQVLVYKHAITTISPKKEIEFEYNQEEIEDSEE</sequence>
<dbReference type="GO" id="GO:0043487">
    <property type="term" value="P:regulation of RNA stability"/>
    <property type="evidence" value="ECO:0007669"/>
    <property type="project" value="TreeGrafter"/>
</dbReference>
<proteinExistence type="inferred from homology"/>
<dbReference type="InterPro" id="IPR010920">
    <property type="entry name" value="LSM_dom_sf"/>
</dbReference>
<dbReference type="PANTHER" id="PTHR34772">
    <property type="entry name" value="RNA-BINDING PROTEIN HFQ"/>
    <property type="match status" value="1"/>
</dbReference>
<evidence type="ECO:0000259" key="4">
    <source>
        <dbReference type="PROSITE" id="PS52002"/>
    </source>
</evidence>
<dbReference type="Gene3D" id="2.30.30.100">
    <property type="match status" value="1"/>
</dbReference>
<feature type="domain" description="Sm" evidence="4">
    <location>
        <begin position="11"/>
        <end position="71"/>
    </location>
</feature>
<comment type="similarity">
    <text evidence="3">Belongs to the Hfq family.</text>
</comment>
<gene>
    <name evidence="5" type="primary">hfq_1</name>
    <name evidence="3" type="synonym">hfq</name>
    <name evidence="5" type="ORF">SULYE_0363</name>
</gene>